<dbReference type="OrthoDB" id="9795306at2"/>
<keyword evidence="3" id="KW-1185">Reference proteome</keyword>
<dbReference type="EMBL" id="CP014845">
    <property type="protein sequence ID" value="AMR82132.1"/>
    <property type="molecule type" value="Genomic_DNA"/>
</dbReference>
<evidence type="ECO:0000313" key="3">
    <source>
        <dbReference type="Proteomes" id="UP000075238"/>
    </source>
</evidence>
<gene>
    <name evidence="2" type="ORF">A2G96_30900</name>
</gene>
<dbReference type="CDD" id="cd06588">
    <property type="entry name" value="PhnB_like"/>
    <property type="match status" value="1"/>
</dbReference>
<dbReference type="STRING" id="1796606.A2G96_30900"/>
<dbReference type="RefSeq" id="WP_012357054.1">
    <property type="nucleotide sequence ID" value="NZ_CP014845.1"/>
</dbReference>
<dbReference type="PANTHER" id="PTHR33990">
    <property type="entry name" value="PROTEIN YJDN-RELATED"/>
    <property type="match status" value="1"/>
</dbReference>
<dbReference type="GeneID" id="29764566"/>
<proteinExistence type="predicted"/>
<name>A0A142JVM0_9BURK</name>
<dbReference type="SUPFAM" id="SSF54593">
    <property type="entry name" value="Glyoxalase/Bleomycin resistance protein/Dihydroxybiphenyl dioxygenase"/>
    <property type="match status" value="1"/>
</dbReference>
<dbReference type="Proteomes" id="UP000075238">
    <property type="component" value="Chromosome 2"/>
</dbReference>
<dbReference type="PANTHER" id="PTHR33990:SF1">
    <property type="entry name" value="PROTEIN YJDN"/>
    <property type="match status" value="1"/>
</dbReference>
<accession>A0A142JVM0</accession>
<dbReference type="Pfam" id="PF06983">
    <property type="entry name" value="3-dmu-9_3-mt"/>
    <property type="match status" value="1"/>
</dbReference>
<reference evidence="2 3" key="1">
    <citation type="submission" date="2016-03" db="EMBL/GenBank/DDBJ databases">
        <title>Complete genome sequence of a novel chlorpyrifos degrading bacterium, Cupriavidus nantongensis sp. X1.</title>
        <authorList>
            <person name="Fang L."/>
        </authorList>
    </citation>
    <scope>NUCLEOTIDE SEQUENCE [LARGE SCALE GENOMIC DNA]</scope>
    <source>
        <strain evidence="2 3">X1</strain>
    </source>
</reference>
<organism evidence="2 3">
    <name type="scientific">Cupriavidus nantongensis</name>
    <dbReference type="NCBI Taxonomy" id="1796606"/>
    <lineage>
        <taxon>Bacteria</taxon>
        <taxon>Pseudomonadati</taxon>
        <taxon>Pseudomonadota</taxon>
        <taxon>Betaproteobacteria</taxon>
        <taxon>Burkholderiales</taxon>
        <taxon>Burkholderiaceae</taxon>
        <taxon>Cupriavidus</taxon>
    </lineage>
</organism>
<protein>
    <recommendedName>
        <fullName evidence="1">PhnB-like domain-containing protein</fullName>
    </recommendedName>
</protein>
<dbReference type="AlphaFoldDB" id="A0A142JVM0"/>
<dbReference type="Gene3D" id="3.10.180.10">
    <property type="entry name" value="2,3-Dihydroxybiphenyl 1,2-Dioxygenase, domain 1"/>
    <property type="match status" value="1"/>
</dbReference>
<feature type="domain" description="PhnB-like" evidence="1">
    <location>
        <begin position="3"/>
        <end position="135"/>
    </location>
</feature>
<dbReference type="KEGG" id="cnan:A2G96_30900"/>
<sequence length="141" mass="15282">MQVQPYLFFEGRCDEAVEFYKQTLGAKVNARMTFADNPDAGKGGEGCQPGAGAQDKVMHLEFQVGDSIILASDGQCSNQPAFQGFGLAITFPDKAGVEKAFNGLKEGGQVLMPLDKTFFAEQFGMVADRFGIMWMLLTAPK</sequence>
<evidence type="ECO:0000259" key="1">
    <source>
        <dbReference type="Pfam" id="PF06983"/>
    </source>
</evidence>
<evidence type="ECO:0000313" key="2">
    <source>
        <dbReference type="EMBL" id="AMR82132.1"/>
    </source>
</evidence>
<dbReference type="InterPro" id="IPR029068">
    <property type="entry name" value="Glyas_Bleomycin-R_OHBP_Dase"/>
</dbReference>
<dbReference type="InterPro" id="IPR028973">
    <property type="entry name" value="PhnB-like"/>
</dbReference>